<accession>A0AC34QJN8</accession>
<evidence type="ECO:0000313" key="1">
    <source>
        <dbReference type="Proteomes" id="UP000887576"/>
    </source>
</evidence>
<sequence length="126" mass="14587">SIFRHLGSLENPRNLGVIVSDQNYTDLFEKDKIVYLSPDSDEVLEKVEPDMTYVIGAIVDRVPERNIPAYASLEASQADQIKAYRLPLDEYIDWKSGTRFLTLLTVMKILQMNYENDNNWKKTLET</sequence>
<organism evidence="1 2">
    <name type="scientific">Panagrolaimus sp. JU765</name>
    <dbReference type="NCBI Taxonomy" id="591449"/>
    <lineage>
        <taxon>Eukaryota</taxon>
        <taxon>Metazoa</taxon>
        <taxon>Ecdysozoa</taxon>
        <taxon>Nematoda</taxon>
        <taxon>Chromadorea</taxon>
        <taxon>Rhabditida</taxon>
        <taxon>Tylenchina</taxon>
        <taxon>Panagrolaimomorpha</taxon>
        <taxon>Panagrolaimoidea</taxon>
        <taxon>Panagrolaimidae</taxon>
        <taxon>Panagrolaimus</taxon>
    </lineage>
</organism>
<protein>
    <submittedName>
        <fullName evidence="2">SAM-dependent MTase TRM10-type domain-containing protein</fullName>
    </submittedName>
</protein>
<proteinExistence type="predicted"/>
<dbReference type="WBParaSite" id="JU765_v2.g16942.t1">
    <property type="protein sequence ID" value="JU765_v2.g16942.t1"/>
    <property type="gene ID" value="JU765_v2.g16942"/>
</dbReference>
<dbReference type="Proteomes" id="UP000887576">
    <property type="component" value="Unplaced"/>
</dbReference>
<name>A0AC34QJN8_9BILA</name>
<evidence type="ECO:0000313" key="2">
    <source>
        <dbReference type="WBParaSite" id="JU765_v2.g16942.t1"/>
    </source>
</evidence>
<reference evidence="2" key="1">
    <citation type="submission" date="2022-11" db="UniProtKB">
        <authorList>
            <consortium name="WormBaseParasite"/>
        </authorList>
    </citation>
    <scope>IDENTIFICATION</scope>
</reference>